<evidence type="ECO:0000259" key="6">
    <source>
        <dbReference type="SMART" id="SM00470"/>
    </source>
</evidence>
<keyword evidence="8" id="KW-1185">Reference proteome</keyword>
<dbReference type="Pfam" id="PF17762">
    <property type="entry name" value="HTH_ParB"/>
    <property type="match status" value="1"/>
</dbReference>
<evidence type="ECO:0000256" key="3">
    <source>
        <dbReference type="ARBA" id="ARBA00022829"/>
    </source>
</evidence>
<name>A0ABT7QJH0_9GAMM</name>
<dbReference type="PANTHER" id="PTHR33375:SF1">
    <property type="entry name" value="CHROMOSOME-PARTITIONING PROTEIN PARB-RELATED"/>
    <property type="match status" value="1"/>
</dbReference>
<evidence type="ECO:0000256" key="2">
    <source>
        <dbReference type="ARBA" id="ARBA00022372"/>
    </source>
</evidence>
<dbReference type="SUPFAM" id="SSF110849">
    <property type="entry name" value="ParB/Sulfiredoxin"/>
    <property type="match status" value="1"/>
</dbReference>
<dbReference type="InterPro" id="IPR041468">
    <property type="entry name" value="HTH_ParB/Spo0J"/>
</dbReference>
<evidence type="ECO:0000256" key="4">
    <source>
        <dbReference type="ARBA" id="ARBA00023125"/>
    </source>
</evidence>
<keyword evidence="4" id="KW-0238">DNA-binding</keyword>
<dbReference type="Gene3D" id="1.10.10.2830">
    <property type="match status" value="1"/>
</dbReference>
<dbReference type="Pfam" id="PF02195">
    <property type="entry name" value="ParB_N"/>
    <property type="match status" value="1"/>
</dbReference>
<reference evidence="7" key="2">
    <citation type="journal article" date="2023" name="Microbiome">
        <title>Synthase-selected sorting approach identifies a beta-lactone synthase in a nudibranch symbiotic bacterium.</title>
        <authorList>
            <person name="Dzunkova M."/>
            <person name="La Clair J.J."/>
            <person name="Tyml T."/>
            <person name="Doud D."/>
            <person name="Schulz F."/>
            <person name="Piquer-Esteban S."/>
            <person name="Porcel Sanchis D."/>
            <person name="Osborn A."/>
            <person name="Robinson D."/>
            <person name="Louie K.B."/>
            <person name="Bowen B.P."/>
            <person name="Bowers R.M."/>
            <person name="Lee J."/>
            <person name="Arnau V."/>
            <person name="Diaz-Villanueva W."/>
            <person name="Stepanauskas R."/>
            <person name="Gosliner T."/>
            <person name="Date S.V."/>
            <person name="Northen T.R."/>
            <person name="Cheng J.F."/>
            <person name="Burkart M.D."/>
            <person name="Woyke T."/>
        </authorList>
    </citation>
    <scope>NUCLEOTIDE SEQUENCE</scope>
    <source>
        <strain evidence="7">Df01</strain>
    </source>
</reference>
<dbReference type="InterPro" id="IPR003115">
    <property type="entry name" value="ParB_N"/>
</dbReference>
<dbReference type="SMART" id="SM00470">
    <property type="entry name" value="ParB"/>
    <property type="match status" value="1"/>
</dbReference>
<dbReference type="InterPro" id="IPR004437">
    <property type="entry name" value="ParB/RepB/Spo0J"/>
</dbReference>
<organism evidence="7 8">
    <name type="scientific">Candidatus Doriopsillibacter californiensis</name>
    <dbReference type="NCBI Taxonomy" id="2970740"/>
    <lineage>
        <taxon>Bacteria</taxon>
        <taxon>Pseudomonadati</taxon>
        <taxon>Pseudomonadota</taxon>
        <taxon>Gammaproteobacteria</taxon>
        <taxon>Candidatus Tethybacterales</taxon>
        <taxon>Candidatus Persebacteraceae</taxon>
        <taxon>Candidatus Doriopsillibacter</taxon>
    </lineage>
</organism>
<comment type="caution">
    <text evidence="7">The sequence shown here is derived from an EMBL/GenBank/DDBJ whole genome shotgun (WGS) entry which is preliminary data.</text>
</comment>
<dbReference type="Pfam" id="PF23552">
    <property type="entry name" value="ParB_C"/>
    <property type="match status" value="1"/>
</dbReference>
<sequence length="280" mass="30404">MKRRGLGRGLETLLSGASEAGAAEGIVNITISKLQPGGAQPRRHFDKSELQSLASSIKTRGVIQPLVARPLAAGEYEIVAGERRWRAAQLAGLKTVPVVVRQLSDKEALLVALVENIQRADLNSVEQSRGIAHLIKDLDITHAEAADSLGMSRPAVSNALRLLSLSTPVLTLLAEKKLEAGHARALLPLPPSQQKEVAVRVITTNLSVRQTENLARSMLANKTDKIPSAKDPDTRRLQEELSSRLSAQVDIQHHKNGSGKLTIYYGSLNSLDRLLEKLRQ</sequence>
<protein>
    <recommendedName>
        <fullName evidence="2">Probable chromosome-partitioning protein ParB</fullName>
    </recommendedName>
</protein>
<proteinExistence type="inferred from homology"/>
<evidence type="ECO:0000256" key="1">
    <source>
        <dbReference type="ARBA" id="ARBA00006295"/>
    </source>
</evidence>
<feature type="domain" description="ParB-like N-terminal" evidence="6">
    <location>
        <begin position="27"/>
        <end position="117"/>
    </location>
</feature>
<dbReference type="PANTHER" id="PTHR33375">
    <property type="entry name" value="CHROMOSOME-PARTITIONING PROTEIN PARB-RELATED"/>
    <property type="match status" value="1"/>
</dbReference>
<accession>A0ABT7QJH0</accession>
<dbReference type="NCBIfam" id="TIGR00180">
    <property type="entry name" value="parB_part"/>
    <property type="match status" value="1"/>
</dbReference>
<dbReference type="InterPro" id="IPR050336">
    <property type="entry name" value="Chromosome_partition/occlusion"/>
</dbReference>
<evidence type="ECO:0000256" key="5">
    <source>
        <dbReference type="ARBA" id="ARBA00025472"/>
    </source>
</evidence>
<reference evidence="7" key="1">
    <citation type="submission" date="2022-08" db="EMBL/GenBank/DDBJ databases">
        <authorList>
            <person name="Dzunkova M."/>
            <person name="La Clair J."/>
            <person name="Tyml T."/>
            <person name="Doud D."/>
            <person name="Schulz F."/>
            <person name="Piquer S."/>
            <person name="Porcel Sanchis D."/>
            <person name="Osborn A."/>
            <person name="Robinson D."/>
            <person name="Louie K.B."/>
            <person name="Bowen B.P."/>
            <person name="Bowers R."/>
            <person name="Lee J."/>
            <person name="Arnau Llombart V."/>
            <person name="Diaz Villanueva W."/>
            <person name="Gosliner T."/>
            <person name="Northen T."/>
            <person name="Cheng J.-F."/>
            <person name="Burkart M.D."/>
            <person name="Woyke T."/>
        </authorList>
    </citation>
    <scope>NUCLEOTIDE SEQUENCE</scope>
    <source>
        <strain evidence="7">Df01</strain>
    </source>
</reference>
<dbReference type="Gene3D" id="3.90.1530.30">
    <property type="match status" value="1"/>
</dbReference>
<comment type="function">
    <text evidence="5">Involved in chromosome partition. Localize to both poles of the predivisional cell following completion of DNA replication. Binds to the DNA origin of replication.</text>
</comment>
<evidence type="ECO:0000313" key="7">
    <source>
        <dbReference type="EMBL" id="MDM5146876.1"/>
    </source>
</evidence>
<gene>
    <name evidence="7" type="ORF">NQX30_00535</name>
</gene>
<comment type="similarity">
    <text evidence="1">Belongs to the ParB family.</text>
</comment>
<dbReference type="Proteomes" id="UP001168167">
    <property type="component" value="Unassembled WGS sequence"/>
</dbReference>
<evidence type="ECO:0000313" key="8">
    <source>
        <dbReference type="Proteomes" id="UP001168167"/>
    </source>
</evidence>
<dbReference type="InterPro" id="IPR057240">
    <property type="entry name" value="ParB_dimer_C"/>
</dbReference>
<dbReference type="EMBL" id="JANQAO010000001">
    <property type="protein sequence ID" value="MDM5146876.1"/>
    <property type="molecule type" value="Genomic_DNA"/>
</dbReference>
<dbReference type="InterPro" id="IPR036086">
    <property type="entry name" value="ParB/Sulfiredoxin_sf"/>
</dbReference>
<keyword evidence="3" id="KW-0159">Chromosome partition</keyword>
<dbReference type="CDD" id="cd16393">
    <property type="entry name" value="SPO0J_N"/>
    <property type="match status" value="1"/>
</dbReference>